<dbReference type="GO" id="GO:0005886">
    <property type="term" value="C:plasma membrane"/>
    <property type="evidence" value="ECO:0007669"/>
    <property type="project" value="UniProtKB-SubCell"/>
</dbReference>
<proteinExistence type="inferred from homology"/>
<reference evidence="9 10" key="1">
    <citation type="submission" date="2016-10" db="EMBL/GenBank/DDBJ databases">
        <authorList>
            <person name="Varghese N."/>
            <person name="Submissions S."/>
        </authorList>
    </citation>
    <scope>NUCLEOTIDE SEQUENCE [LARGE SCALE GENOMIC DNA]</scope>
    <source>
        <strain evidence="9 10">DSM 2094</strain>
    </source>
</reference>
<keyword evidence="7 8" id="KW-0472">Membrane</keyword>
<dbReference type="PANTHER" id="PTHR30330:SF14">
    <property type="entry name" value="SODIUM_AMINO ACID (ALANINE) SYMPORTER"/>
    <property type="match status" value="1"/>
</dbReference>
<accession>A0AB38BK32</accession>
<evidence type="ECO:0000256" key="8">
    <source>
        <dbReference type="SAM" id="Phobius"/>
    </source>
</evidence>
<dbReference type="PANTHER" id="PTHR30330">
    <property type="entry name" value="AGSS FAMILY TRANSPORTER, SODIUM-ALANINE"/>
    <property type="match status" value="1"/>
</dbReference>
<dbReference type="Pfam" id="PF01235">
    <property type="entry name" value="Na_Ala_symp"/>
    <property type="match status" value="1"/>
</dbReference>
<keyword evidence="6 8" id="KW-1133">Transmembrane helix</keyword>
<dbReference type="Proteomes" id="UP000199686">
    <property type="component" value="Unassembled WGS sequence"/>
</dbReference>
<feature type="non-terminal residue" evidence="9">
    <location>
        <position position="1"/>
    </location>
</feature>
<dbReference type="GO" id="GO:0005283">
    <property type="term" value="F:amino acid:sodium symporter activity"/>
    <property type="evidence" value="ECO:0007669"/>
    <property type="project" value="InterPro"/>
</dbReference>
<comment type="caution">
    <text evidence="9">The sequence shown here is derived from an EMBL/GenBank/DDBJ whole genome shotgun (WGS) entry which is preliminary data.</text>
</comment>
<dbReference type="AlphaFoldDB" id="A0AB38BK32"/>
<gene>
    <name evidence="9" type="ORF">SAMN04488507_10401</name>
</gene>
<evidence type="ECO:0000256" key="7">
    <source>
        <dbReference type="ARBA" id="ARBA00023136"/>
    </source>
</evidence>
<name>A0AB38BK32_9LACT</name>
<evidence type="ECO:0000256" key="2">
    <source>
        <dbReference type="ARBA" id="ARBA00009261"/>
    </source>
</evidence>
<comment type="subcellular location">
    <subcellularLocation>
        <location evidence="1">Cell membrane</location>
        <topology evidence="1">Multi-pass membrane protein</topology>
    </subcellularLocation>
</comment>
<dbReference type="EMBL" id="FOQC01000040">
    <property type="protein sequence ID" value="SFI03938.1"/>
    <property type="molecule type" value="Genomic_DNA"/>
</dbReference>
<evidence type="ECO:0000313" key="9">
    <source>
        <dbReference type="EMBL" id="SFI03938.1"/>
    </source>
</evidence>
<feature type="transmembrane region" description="Helical" evidence="8">
    <location>
        <begin position="21"/>
        <end position="51"/>
    </location>
</feature>
<protein>
    <submittedName>
        <fullName evidence="9">Sodium:alanine symporter family protein</fullName>
    </submittedName>
</protein>
<organism evidence="9 10">
    <name type="scientific">Trichococcus flocculiformis</name>
    <dbReference type="NCBI Taxonomy" id="82803"/>
    <lineage>
        <taxon>Bacteria</taxon>
        <taxon>Bacillati</taxon>
        <taxon>Bacillota</taxon>
        <taxon>Bacilli</taxon>
        <taxon>Lactobacillales</taxon>
        <taxon>Carnobacteriaceae</taxon>
        <taxon>Trichococcus</taxon>
    </lineage>
</organism>
<evidence type="ECO:0000313" key="10">
    <source>
        <dbReference type="Proteomes" id="UP000199686"/>
    </source>
</evidence>
<feature type="transmembrane region" description="Helical" evidence="8">
    <location>
        <begin position="57"/>
        <end position="80"/>
    </location>
</feature>
<keyword evidence="3" id="KW-0813">Transport</keyword>
<dbReference type="InterPro" id="IPR001463">
    <property type="entry name" value="Na/Ala_symport"/>
</dbReference>
<evidence type="ECO:0000256" key="1">
    <source>
        <dbReference type="ARBA" id="ARBA00004651"/>
    </source>
</evidence>
<comment type="similarity">
    <text evidence="2">Belongs to the alanine or glycine:cation symporter (AGCS) (TC 2.A.25) family.</text>
</comment>
<evidence type="ECO:0000256" key="4">
    <source>
        <dbReference type="ARBA" id="ARBA00022475"/>
    </source>
</evidence>
<evidence type="ECO:0000256" key="3">
    <source>
        <dbReference type="ARBA" id="ARBA00022448"/>
    </source>
</evidence>
<evidence type="ECO:0000256" key="6">
    <source>
        <dbReference type="ARBA" id="ARBA00022989"/>
    </source>
</evidence>
<sequence>VTQNITDKFDKKNKPYRAFRMLFRFVSVKLPGTKGVLPYQILVAIFIFLGALQEVDIVWMLADTFNALMVIPNLFGLFFLSNQVKAVLEDYDRCKLEGRIFYDYDVK</sequence>
<keyword evidence="5 8" id="KW-0812">Transmembrane</keyword>
<keyword evidence="4" id="KW-1003">Cell membrane</keyword>
<evidence type="ECO:0000256" key="5">
    <source>
        <dbReference type="ARBA" id="ARBA00022692"/>
    </source>
</evidence>
<dbReference type="RefSeq" id="WP_143071429.1">
    <property type="nucleotide sequence ID" value="NZ_FOQC01000040.1"/>
</dbReference>